<evidence type="ECO:0000313" key="5">
    <source>
        <dbReference type="EMBL" id="GAU17152.1"/>
    </source>
</evidence>
<dbReference type="Pfam" id="PF00931">
    <property type="entry name" value="NB-ARC"/>
    <property type="match status" value="1"/>
</dbReference>
<dbReference type="InterPro" id="IPR042197">
    <property type="entry name" value="Apaf_helical"/>
</dbReference>
<organism evidence="5 6">
    <name type="scientific">Trifolium subterraneum</name>
    <name type="common">Subterranean clover</name>
    <dbReference type="NCBI Taxonomy" id="3900"/>
    <lineage>
        <taxon>Eukaryota</taxon>
        <taxon>Viridiplantae</taxon>
        <taxon>Streptophyta</taxon>
        <taxon>Embryophyta</taxon>
        <taxon>Tracheophyta</taxon>
        <taxon>Spermatophyta</taxon>
        <taxon>Magnoliopsida</taxon>
        <taxon>eudicotyledons</taxon>
        <taxon>Gunneridae</taxon>
        <taxon>Pentapetalae</taxon>
        <taxon>rosids</taxon>
        <taxon>fabids</taxon>
        <taxon>Fabales</taxon>
        <taxon>Fabaceae</taxon>
        <taxon>Papilionoideae</taxon>
        <taxon>50 kb inversion clade</taxon>
        <taxon>NPAAA clade</taxon>
        <taxon>Hologalegina</taxon>
        <taxon>IRL clade</taxon>
        <taxon>Trifolieae</taxon>
        <taxon>Trifolium</taxon>
    </lineage>
</organism>
<dbReference type="PANTHER" id="PTHR33463">
    <property type="entry name" value="NB-ARC DOMAIN-CONTAINING PROTEIN-RELATED"/>
    <property type="match status" value="1"/>
</dbReference>
<accession>A0A2Z6LMK6</accession>
<dbReference type="GO" id="GO:0043531">
    <property type="term" value="F:ADP binding"/>
    <property type="evidence" value="ECO:0007669"/>
    <property type="project" value="InterPro"/>
</dbReference>
<dbReference type="GO" id="GO:0006952">
    <property type="term" value="P:defense response"/>
    <property type="evidence" value="ECO:0007669"/>
    <property type="project" value="UniProtKB-KW"/>
</dbReference>
<dbReference type="EMBL" id="DF973167">
    <property type="protein sequence ID" value="GAU17152.1"/>
    <property type="molecule type" value="Genomic_DNA"/>
</dbReference>
<keyword evidence="3" id="KW-0067">ATP-binding</keyword>
<dbReference type="PANTHER" id="PTHR33463:SF105">
    <property type="entry name" value="AND NB-ARC DOMAIN DISEASE RESISTANCE PROTEIN, PUTATIVE-RELATED"/>
    <property type="match status" value="1"/>
</dbReference>
<keyword evidence="2" id="KW-0611">Plant defense</keyword>
<keyword evidence="1" id="KW-0547">Nucleotide-binding</keyword>
<dbReference type="InterPro" id="IPR050905">
    <property type="entry name" value="Plant_NBS-LRR"/>
</dbReference>
<dbReference type="GO" id="GO:0005524">
    <property type="term" value="F:ATP binding"/>
    <property type="evidence" value="ECO:0007669"/>
    <property type="project" value="UniProtKB-KW"/>
</dbReference>
<dbReference type="SUPFAM" id="SSF52540">
    <property type="entry name" value="P-loop containing nucleoside triphosphate hydrolases"/>
    <property type="match status" value="1"/>
</dbReference>
<evidence type="ECO:0000256" key="2">
    <source>
        <dbReference type="ARBA" id="ARBA00022821"/>
    </source>
</evidence>
<reference evidence="6" key="1">
    <citation type="journal article" date="2017" name="Front. Plant Sci.">
        <title>Climate Clever Clovers: New Paradigm to Reduce the Environmental Footprint of Ruminants by Breeding Low Methanogenic Forages Utilizing Haplotype Variation.</title>
        <authorList>
            <person name="Kaur P."/>
            <person name="Appels R."/>
            <person name="Bayer P.E."/>
            <person name="Keeble-Gagnere G."/>
            <person name="Wang J."/>
            <person name="Hirakawa H."/>
            <person name="Shirasawa K."/>
            <person name="Vercoe P."/>
            <person name="Stefanova K."/>
            <person name="Durmic Z."/>
            <person name="Nichols P."/>
            <person name="Revell C."/>
            <person name="Isobe S.N."/>
            <person name="Edwards D."/>
            <person name="Erskine W."/>
        </authorList>
    </citation>
    <scope>NUCLEOTIDE SEQUENCE [LARGE SCALE GENOMIC DNA]</scope>
    <source>
        <strain evidence="6">cv. Daliak</strain>
    </source>
</reference>
<sequence>MVKELIKTIEKSKLFDEIAMTEVSQDINYEKIQIQIAEVLGMEKKNDSLQGRAMQLLQRLSKGKRVLIVLDDVWDILDFECIGLPNLEHDKHCKILFTSREESVCQNMGCKVNFQVSVLSKDESWYLFREMVGEIADRPDINPIARDIANECGGLRRYCIMQWA</sequence>
<dbReference type="InterPro" id="IPR002182">
    <property type="entry name" value="NB-ARC"/>
</dbReference>
<dbReference type="Gene3D" id="1.10.8.430">
    <property type="entry name" value="Helical domain of apoptotic protease-activating factors"/>
    <property type="match status" value="1"/>
</dbReference>
<dbReference type="Gene3D" id="3.40.50.300">
    <property type="entry name" value="P-loop containing nucleotide triphosphate hydrolases"/>
    <property type="match status" value="1"/>
</dbReference>
<name>A0A2Z6LMK6_TRISU</name>
<feature type="domain" description="NB-ARC" evidence="4">
    <location>
        <begin position="6"/>
        <end position="134"/>
    </location>
</feature>
<evidence type="ECO:0000256" key="1">
    <source>
        <dbReference type="ARBA" id="ARBA00022741"/>
    </source>
</evidence>
<protein>
    <recommendedName>
        <fullName evidence="4">NB-ARC domain-containing protein</fullName>
    </recommendedName>
</protein>
<gene>
    <name evidence="5" type="ORF">TSUD_177820</name>
</gene>
<dbReference type="AlphaFoldDB" id="A0A2Z6LMK6"/>
<proteinExistence type="predicted"/>
<dbReference type="OrthoDB" id="664960at2759"/>
<dbReference type="Proteomes" id="UP000242715">
    <property type="component" value="Unassembled WGS sequence"/>
</dbReference>
<dbReference type="InterPro" id="IPR027417">
    <property type="entry name" value="P-loop_NTPase"/>
</dbReference>
<evidence type="ECO:0000256" key="3">
    <source>
        <dbReference type="ARBA" id="ARBA00022840"/>
    </source>
</evidence>
<evidence type="ECO:0000259" key="4">
    <source>
        <dbReference type="Pfam" id="PF00931"/>
    </source>
</evidence>
<keyword evidence="6" id="KW-1185">Reference proteome</keyword>
<evidence type="ECO:0000313" key="6">
    <source>
        <dbReference type="Proteomes" id="UP000242715"/>
    </source>
</evidence>